<dbReference type="OrthoDB" id="1410840at2"/>
<accession>A0A419T9B3</accession>
<dbReference type="Proteomes" id="UP000284277">
    <property type="component" value="Unassembled WGS sequence"/>
</dbReference>
<proteinExistence type="predicted"/>
<evidence type="ECO:0000259" key="1">
    <source>
        <dbReference type="Pfam" id="PF06580"/>
    </source>
</evidence>
<evidence type="ECO:0000313" key="3">
    <source>
        <dbReference type="EMBL" id="RKD34068.1"/>
    </source>
</evidence>
<keyword evidence="3" id="KW-0808">Transferase</keyword>
<dbReference type="SUPFAM" id="SSF55874">
    <property type="entry name" value="ATPase domain of HSP90 chaperone/DNA topoisomerase II/histidine kinase"/>
    <property type="match status" value="1"/>
</dbReference>
<evidence type="ECO:0000259" key="2">
    <source>
        <dbReference type="Pfam" id="PF10114"/>
    </source>
</evidence>
<dbReference type="InterPro" id="IPR018771">
    <property type="entry name" value="PocR_dom"/>
</dbReference>
<dbReference type="InterPro" id="IPR036890">
    <property type="entry name" value="HATPase_C_sf"/>
</dbReference>
<keyword evidence="4" id="KW-1185">Reference proteome</keyword>
<feature type="domain" description="Signal transduction histidine kinase internal region" evidence="1">
    <location>
        <begin position="234"/>
        <end position="313"/>
    </location>
</feature>
<dbReference type="PANTHER" id="PTHR34220:SF7">
    <property type="entry name" value="SENSOR HISTIDINE KINASE YPDA"/>
    <property type="match status" value="1"/>
</dbReference>
<name>A0A419T9B3_9FIRM</name>
<feature type="domain" description="PocR" evidence="2">
    <location>
        <begin position="38"/>
        <end position="200"/>
    </location>
</feature>
<evidence type="ECO:0000313" key="4">
    <source>
        <dbReference type="Proteomes" id="UP000284277"/>
    </source>
</evidence>
<protein>
    <submittedName>
        <fullName evidence="3">Two-component system sensor histidine kinase LytS</fullName>
    </submittedName>
</protein>
<dbReference type="InterPro" id="IPR050640">
    <property type="entry name" value="Bact_2-comp_sensor_kinase"/>
</dbReference>
<sequence>MEDYQELLHLAEMQSDSTDDYFSMDEDGNMTKLDIIHLFGKEKLENIQKSLSKATGVAFVTVDFRGEPITDATFFSGFCNQVRNSKEAIEGCKSSDAFGSIQAAVTKKANVYFCPCGLLEMAIPIIVRGHYLGGFIGGQVQCVDAPESVSRLASVMRSDQSKEVREKCEEFRKEIPVFPYEKFLDIANLVFLVINQLSENEVSKHIHEDALKKRLKGIQGSNQLLVKEITKKNMELQELKMNFNPCETMDVMTSLMNLSIIEDKEQFQEFLGSFIEYTKYKCMDKGTFVPISKELDYAENYLLIQKKKLGDRLNYSIQVPREMHMRKMPSGILLPFVQDALYNGIALKKQGGKISIGGSIRNNNLALEISDDGPSLSEVELEAKYEAFKDKHEGYYISLGKDYARDKMRRLFGEEYKIISEGTRNKGCKSVLIWPGHYEERTE</sequence>
<reference evidence="3 4" key="1">
    <citation type="submission" date="2016-08" db="EMBL/GenBank/DDBJ databases">
        <title>A new outlook on sporulation: Clostridium algidixylanolyticum.</title>
        <authorList>
            <person name="Poppleton D.I."/>
            <person name="Gribaldo S."/>
        </authorList>
    </citation>
    <scope>NUCLEOTIDE SEQUENCE [LARGE SCALE GENOMIC DNA]</scope>
    <source>
        <strain evidence="3 4">SPL73</strain>
    </source>
</reference>
<dbReference type="EMBL" id="MCIA01000003">
    <property type="protein sequence ID" value="RKD34068.1"/>
    <property type="molecule type" value="Genomic_DNA"/>
</dbReference>
<organism evidence="3 4">
    <name type="scientific">Lacrimispora algidixylanolytica</name>
    <dbReference type="NCBI Taxonomy" id="94868"/>
    <lineage>
        <taxon>Bacteria</taxon>
        <taxon>Bacillati</taxon>
        <taxon>Bacillota</taxon>
        <taxon>Clostridia</taxon>
        <taxon>Lachnospirales</taxon>
        <taxon>Lachnospiraceae</taxon>
        <taxon>Lacrimispora</taxon>
    </lineage>
</organism>
<dbReference type="RefSeq" id="WP_120195496.1">
    <property type="nucleotide sequence ID" value="NZ_MCIA01000003.1"/>
</dbReference>
<gene>
    <name evidence="3" type="ORF">BET01_13010</name>
</gene>
<dbReference type="AlphaFoldDB" id="A0A419T9B3"/>
<dbReference type="GO" id="GO:0016020">
    <property type="term" value="C:membrane"/>
    <property type="evidence" value="ECO:0007669"/>
    <property type="project" value="InterPro"/>
</dbReference>
<dbReference type="InterPro" id="IPR010559">
    <property type="entry name" value="Sig_transdc_His_kin_internal"/>
</dbReference>
<dbReference type="Pfam" id="PF06580">
    <property type="entry name" value="His_kinase"/>
    <property type="match status" value="1"/>
</dbReference>
<dbReference type="Pfam" id="PF10114">
    <property type="entry name" value="PocR"/>
    <property type="match status" value="1"/>
</dbReference>
<keyword evidence="3" id="KW-0418">Kinase</keyword>
<dbReference type="GO" id="GO:0000155">
    <property type="term" value="F:phosphorelay sensor kinase activity"/>
    <property type="evidence" value="ECO:0007669"/>
    <property type="project" value="InterPro"/>
</dbReference>
<dbReference type="PANTHER" id="PTHR34220">
    <property type="entry name" value="SENSOR HISTIDINE KINASE YPDA"/>
    <property type="match status" value="1"/>
</dbReference>
<comment type="caution">
    <text evidence="3">The sequence shown here is derived from an EMBL/GenBank/DDBJ whole genome shotgun (WGS) entry which is preliminary data.</text>
</comment>